<dbReference type="AlphaFoldDB" id="A0AA40FX40"/>
<organism evidence="2 3">
    <name type="scientific">Melipona bicolor</name>
    <dbReference type="NCBI Taxonomy" id="60889"/>
    <lineage>
        <taxon>Eukaryota</taxon>
        <taxon>Metazoa</taxon>
        <taxon>Ecdysozoa</taxon>
        <taxon>Arthropoda</taxon>
        <taxon>Hexapoda</taxon>
        <taxon>Insecta</taxon>
        <taxon>Pterygota</taxon>
        <taxon>Neoptera</taxon>
        <taxon>Endopterygota</taxon>
        <taxon>Hymenoptera</taxon>
        <taxon>Apocrita</taxon>
        <taxon>Aculeata</taxon>
        <taxon>Apoidea</taxon>
        <taxon>Anthophila</taxon>
        <taxon>Apidae</taxon>
        <taxon>Melipona</taxon>
    </lineage>
</organism>
<evidence type="ECO:0000313" key="2">
    <source>
        <dbReference type="EMBL" id="KAK1126988.1"/>
    </source>
</evidence>
<dbReference type="EMBL" id="JAHYIQ010000013">
    <property type="protein sequence ID" value="KAK1126988.1"/>
    <property type="molecule type" value="Genomic_DNA"/>
</dbReference>
<evidence type="ECO:0000313" key="3">
    <source>
        <dbReference type="Proteomes" id="UP001177670"/>
    </source>
</evidence>
<proteinExistence type="predicted"/>
<protein>
    <submittedName>
        <fullName evidence="2">Uncharacterized protein</fullName>
    </submittedName>
</protein>
<accession>A0AA40FX40</accession>
<evidence type="ECO:0000256" key="1">
    <source>
        <dbReference type="SAM" id="MobiDB-lite"/>
    </source>
</evidence>
<comment type="caution">
    <text evidence="2">The sequence shown here is derived from an EMBL/GenBank/DDBJ whole genome shotgun (WGS) entry which is preliminary data.</text>
</comment>
<dbReference type="Proteomes" id="UP001177670">
    <property type="component" value="Unassembled WGS sequence"/>
</dbReference>
<feature type="region of interest" description="Disordered" evidence="1">
    <location>
        <begin position="17"/>
        <end position="36"/>
    </location>
</feature>
<keyword evidence="3" id="KW-1185">Reference proteome</keyword>
<reference evidence="2" key="1">
    <citation type="submission" date="2021-10" db="EMBL/GenBank/DDBJ databases">
        <title>Melipona bicolor Genome sequencing and assembly.</title>
        <authorList>
            <person name="Araujo N.S."/>
            <person name="Arias M.C."/>
        </authorList>
    </citation>
    <scope>NUCLEOTIDE SEQUENCE</scope>
    <source>
        <strain evidence="2">USP_2M_L1-L4_2017</strain>
        <tissue evidence="2">Whole body</tissue>
    </source>
</reference>
<name>A0AA40FX40_9HYME</name>
<gene>
    <name evidence="2" type="ORF">K0M31_004603</name>
</gene>
<sequence length="111" mass="12789">MSLALFGRVWHVHDHRSDEETEKVRKSGSFSKLNEKPRRYQGGQVAVVCQTVRRRLGPVCSRISWNRPGATTSAWIRRRDATRKRKRYHGEMAFAGRQIRGILRDIKTAGG</sequence>